<organism evidence="3 4">
    <name type="scientific">Kluyveromyces dobzhanskii CBS 2104</name>
    <dbReference type="NCBI Taxonomy" id="1427455"/>
    <lineage>
        <taxon>Eukaryota</taxon>
        <taxon>Fungi</taxon>
        <taxon>Dikarya</taxon>
        <taxon>Ascomycota</taxon>
        <taxon>Saccharomycotina</taxon>
        <taxon>Saccharomycetes</taxon>
        <taxon>Saccharomycetales</taxon>
        <taxon>Saccharomycetaceae</taxon>
        <taxon>Kluyveromyces</taxon>
    </lineage>
</organism>
<evidence type="ECO:0000313" key="3">
    <source>
        <dbReference type="EMBL" id="CDO92296.1"/>
    </source>
</evidence>
<dbReference type="GO" id="GO:0005737">
    <property type="term" value="C:cytoplasm"/>
    <property type="evidence" value="ECO:0007669"/>
    <property type="project" value="UniProtKB-ARBA"/>
</dbReference>
<proteinExistence type="inferred from homology"/>
<dbReference type="Proteomes" id="UP000031516">
    <property type="component" value="Unassembled WGS sequence"/>
</dbReference>
<dbReference type="Gene3D" id="3.50.7.10">
    <property type="entry name" value="GroEL"/>
    <property type="match status" value="1"/>
</dbReference>
<comment type="caution">
    <text evidence="3">The sequence shown here is derived from an EMBL/GenBank/DDBJ whole genome shotgun (WGS) entry which is preliminary data.</text>
</comment>
<evidence type="ECO:0000256" key="1">
    <source>
        <dbReference type="ARBA" id="ARBA00006607"/>
    </source>
</evidence>
<dbReference type="EMBL" id="CCBQ010000012">
    <property type="protein sequence ID" value="CDO92296.1"/>
    <property type="molecule type" value="Genomic_DNA"/>
</dbReference>
<gene>
    <name evidence="3" type="ORF">KLDO_g616</name>
</gene>
<dbReference type="GO" id="GO:0042026">
    <property type="term" value="P:protein refolding"/>
    <property type="evidence" value="ECO:0007669"/>
    <property type="project" value="InterPro"/>
</dbReference>
<dbReference type="SUPFAM" id="SSF52029">
    <property type="entry name" value="GroEL apical domain-like"/>
    <property type="match status" value="1"/>
</dbReference>
<dbReference type="InterPro" id="IPR027409">
    <property type="entry name" value="GroEL-like_apical_dom_sf"/>
</dbReference>
<dbReference type="InterPro" id="IPR001844">
    <property type="entry name" value="Cpn60/GroEL"/>
</dbReference>
<keyword evidence="4" id="KW-1185">Reference proteome</keyword>
<dbReference type="GO" id="GO:0140662">
    <property type="term" value="F:ATP-dependent protein folding chaperone"/>
    <property type="evidence" value="ECO:0007669"/>
    <property type="project" value="InterPro"/>
</dbReference>
<accession>A0A0A8L239</accession>
<dbReference type="OrthoDB" id="4056908at2759"/>
<evidence type="ECO:0000313" key="4">
    <source>
        <dbReference type="Proteomes" id="UP000031516"/>
    </source>
</evidence>
<keyword evidence="2" id="KW-0143">Chaperone</keyword>
<reference evidence="3 4" key="1">
    <citation type="submission" date="2014-03" db="EMBL/GenBank/DDBJ databases">
        <title>The genome of Kluyveromyces dobzhanskii.</title>
        <authorList>
            <person name="Nystedt B."/>
            <person name="Astrom S."/>
        </authorList>
    </citation>
    <scope>NUCLEOTIDE SEQUENCE [LARGE SCALE GENOMIC DNA]</scope>
    <source>
        <strain evidence="3 4">CBS 2104</strain>
    </source>
</reference>
<dbReference type="AlphaFoldDB" id="A0A0A8L239"/>
<dbReference type="PANTHER" id="PTHR45633">
    <property type="entry name" value="60 KDA HEAT SHOCK PROTEIN, MITOCHONDRIAL"/>
    <property type="match status" value="1"/>
</dbReference>
<sequence>MLRFSRSIKTLHTPTHFTDDIVRSNLMSKIKLLDDILNRISYDRSVLYTPKYKRIPQLITSKDTVRMGTLVRNFIDNITIDQAYDVTKQLNPKEKLGKVGLELFLECNRSHVTPLSTHLSVMMLDTYNRYASETGFLEMTLEELKVAQSYLVANKFVVQNEKDIDMLIDNLAFTKQDASIMKDALRELNYQLPSDDIIRVVRGNTMEDSIDVSKGWKYQAGVLDTNEPYLKSLQIDKKKLVTVSEPSLVLIFDGVLRDADKIQPSLHYAAKAKKSLLLIVNGDVTGDALAAITINNNKNNRNGNPSKTIILRYFDKDHDNTSIQENHDLVKFCQLPQGLGSIYSPKFSEYVPSSASAKLFFGSMESIKATTGECFLYNPSALQDENADNKSLQTTVTLNIGGQSEFEIDQRRASIDNVLNNIMCHGLSDGFIPSHGIALAKAAHYLSQQPFKNDSLMAKTVRSELIEMLTLPMDQALQNKFSLSRFARAKLVSNTMNAASFRYACLPGHDQEANTLATGDIEPWNKLNQTLDNVASFVKMITSCNAFVTRIFEKPKRE</sequence>
<evidence type="ECO:0000256" key="2">
    <source>
        <dbReference type="ARBA" id="ARBA00023186"/>
    </source>
</evidence>
<protein>
    <submittedName>
        <fullName evidence="3">WGS project CCBQ000000000 data, contig 00016</fullName>
    </submittedName>
</protein>
<name>A0A0A8L239_9SACH</name>
<comment type="similarity">
    <text evidence="1">Belongs to the chaperonin (HSP60) family.</text>
</comment>